<dbReference type="PROSITE" id="PS51384">
    <property type="entry name" value="FAD_FR"/>
    <property type="match status" value="1"/>
</dbReference>
<dbReference type="PRINTS" id="PR00466">
    <property type="entry name" value="GP91PHOX"/>
</dbReference>
<sequence>MTELPEVDSLIKTLVAPHHGGKESNPNDPARKISIEQHELIDLFSADYQYLFVAICLVLALAHWSPLSLSRVSNKMNARISSVRNFFARNVFIRKWDLRGNRAMVLVWLVWLIYNALSIFYRTNPKIDKKLLRKPHMPVRWVANRAGCLCFANFPVLFILVMRMDYLTWLTSIPVQDFNWFHRWIGWGTFALGMTHVVLYIIWYFLTFRAETWHVFWLSLHQLYWFSGVIATLAFVLLAVLSTKRIRTRCHELFITSHVILSIIFLGACWLHWSPKGIWPLTAAFVFTSSRVHRIVTVTRNGLLIPLLSRWRGSSASTEPLKKTSEVQAIIEPLDEKCVKVRLLVDKNLKWKSGDWVKLHFGNGLGPYQWHPFTITNTPAIQPRIGAEEEGTFKSYSSTSSTPSIHSQSSTLSASSPYSSSSATTLPRITSSDYPLELDPLLARSNETTVQNEMQFIIAAYESLTRKLHDVAPTTVPVLIEGPYGMAHDLKGVDTLILVGGGTGVAYVQSTWEEVIKNEKSTIRKLMVVWSVRERHHFNWLPLQALTQASPSSLMTPQSDLKLHCTSHKPSDGPYVHPETGVNVRAGRPQWNSIIGEGVDQAKGRVLVLVCGPVQLTNAVAEAALNAYDPEKIRQGDLSGDVRVGVELFD</sequence>
<dbReference type="CDD" id="cd06186">
    <property type="entry name" value="NOX_Duox_like_FAD_NADP"/>
    <property type="match status" value="1"/>
</dbReference>
<dbReference type="AlphaFoldDB" id="A0A0F7SJ62"/>
<dbReference type="GO" id="GO:0015677">
    <property type="term" value="P:copper ion import"/>
    <property type="evidence" value="ECO:0007669"/>
    <property type="project" value="TreeGrafter"/>
</dbReference>
<accession>A0A0F7SJ62</accession>
<evidence type="ECO:0000256" key="7">
    <source>
        <dbReference type="ARBA" id="ARBA00023002"/>
    </source>
</evidence>
<evidence type="ECO:0000256" key="3">
    <source>
        <dbReference type="ARBA" id="ARBA00022448"/>
    </source>
</evidence>
<keyword evidence="6 12" id="KW-1133">Transmembrane helix</keyword>
<feature type="transmembrane region" description="Helical" evidence="12">
    <location>
        <begin position="48"/>
        <end position="69"/>
    </location>
</feature>
<dbReference type="InterPro" id="IPR039261">
    <property type="entry name" value="FNR_nucleotide-bd"/>
</dbReference>
<dbReference type="InterPro" id="IPR013112">
    <property type="entry name" value="FAD-bd_8"/>
</dbReference>
<evidence type="ECO:0000256" key="2">
    <source>
        <dbReference type="ARBA" id="ARBA00006278"/>
    </source>
</evidence>
<evidence type="ECO:0000256" key="5">
    <source>
        <dbReference type="ARBA" id="ARBA00022982"/>
    </source>
</evidence>
<feature type="domain" description="FAD-binding FR-type" evidence="13">
    <location>
        <begin position="308"/>
        <end position="490"/>
    </location>
</feature>
<comment type="subcellular location">
    <subcellularLocation>
        <location evidence="1">Membrane</location>
        <topology evidence="1">Multi-pass membrane protein</topology>
    </subcellularLocation>
</comment>
<keyword evidence="7" id="KW-0560">Oxidoreductase</keyword>
<reference evidence="14" key="1">
    <citation type="submission" date="2014-08" db="EMBL/GenBank/DDBJ databases">
        <authorList>
            <person name="Sharma Rahul"/>
            <person name="Thines Marco"/>
        </authorList>
    </citation>
    <scope>NUCLEOTIDE SEQUENCE</scope>
</reference>
<evidence type="ECO:0000256" key="8">
    <source>
        <dbReference type="ARBA" id="ARBA00023065"/>
    </source>
</evidence>
<evidence type="ECO:0000256" key="1">
    <source>
        <dbReference type="ARBA" id="ARBA00004141"/>
    </source>
</evidence>
<dbReference type="InterPro" id="IPR013121">
    <property type="entry name" value="Fe_red_NAD-bd_6"/>
</dbReference>
<dbReference type="SFLD" id="SFLDG01168">
    <property type="entry name" value="Ferric_reductase_subgroup_(FRE"/>
    <property type="match status" value="1"/>
</dbReference>
<dbReference type="GO" id="GO:0006879">
    <property type="term" value="P:intracellular iron ion homeostasis"/>
    <property type="evidence" value="ECO:0007669"/>
    <property type="project" value="TreeGrafter"/>
</dbReference>
<dbReference type="Pfam" id="PF01794">
    <property type="entry name" value="Ferric_reduct"/>
    <property type="match status" value="1"/>
</dbReference>
<feature type="transmembrane region" description="Helical" evidence="12">
    <location>
        <begin position="141"/>
        <end position="163"/>
    </location>
</feature>
<dbReference type="Pfam" id="PF08030">
    <property type="entry name" value="NAD_binding_6"/>
    <property type="match status" value="1"/>
</dbReference>
<dbReference type="InterPro" id="IPR051410">
    <property type="entry name" value="Ferric/Cupric_Reductase"/>
</dbReference>
<evidence type="ECO:0000259" key="13">
    <source>
        <dbReference type="PROSITE" id="PS51384"/>
    </source>
</evidence>
<evidence type="ECO:0000256" key="9">
    <source>
        <dbReference type="ARBA" id="ARBA00023136"/>
    </source>
</evidence>
<keyword evidence="3" id="KW-0813">Transport</keyword>
<dbReference type="InterPro" id="IPR013130">
    <property type="entry name" value="Fe3_Rdtase_TM_dom"/>
</dbReference>
<dbReference type="InterPro" id="IPR000778">
    <property type="entry name" value="Cyt_b245_heavy_chain"/>
</dbReference>
<dbReference type="InterPro" id="IPR017927">
    <property type="entry name" value="FAD-bd_FR_type"/>
</dbReference>
<feature type="region of interest" description="Disordered" evidence="11">
    <location>
        <begin position="391"/>
        <end position="425"/>
    </location>
</feature>
<comment type="similarity">
    <text evidence="2">Belongs to the ferric reductase (FRE) family.</text>
</comment>
<dbReference type="EMBL" id="LN483167">
    <property type="protein sequence ID" value="CDZ97369.1"/>
    <property type="molecule type" value="Genomic_DNA"/>
</dbReference>
<keyword evidence="9 12" id="KW-0472">Membrane</keyword>
<keyword evidence="8" id="KW-0406">Ion transport</keyword>
<feature type="transmembrane region" description="Helical" evidence="12">
    <location>
        <begin position="184"/>
        <end position="203"/>
    </location>
</feature>
<name>A0A0F7SJ62_PHARH</name>
<evidence type="ECO:0000256" key="4">
    <source>
        <dbReference type="ARBA" id="ARBA00022692"/>
    </source>
</evidence>
<feature type="transmembrane region" description="Helical" evidence="12">
    <location>
        <begin position="103"/>
        <end position="121"/>
    </location>
</feature>
<evidence type="ECO:0000256" key="11">
    <source>
        <dbReference type="SAM" id="MobiDB-lite"/>
    </source>
</evidence>
<protein>
    <submittedName>
        <fullName evidence="14">Ferric reductase, NADH/NADPH oxidase and related proteins</fullName>
    </submittedName>
</protein>
<dbReference type="SFLD" id="SFLDS00052">
    <property type="entry name" value="Ferric_Reductase_Domain"/>
    <property type="match status" value="1"/>
</dbReference>
<evidence type="ECO:0000256" key="10">
    <source>
        <dbReference type="ARBA" id="ARBA00023180"/>
    </source>
</evidence>
<dbReference type="Gene3D" id="3.40.50.80">
    <property type="entry name" value="Nucleotide-binding domain of ferredoxin-NADP reductase (FNR) module"/>
    <property type="match status" value="1"/>
</dbReference>
<evidence type="ECO:0000256" key="12">
    <source>
        <dbReference type="SAM" id="Phobius"/>
    </source>
</evidence>
<evidence type="ECO:0000256" key="6">
    <source>
        <dbReference type="ARBA" id="ARBA00022989"/>
    </source>
</evidence>
<feature type="compositionally biased region" description="Low complexity" evidence="11">
    <location>
        <begin position="393"/>
        <end position="422"/>
    </location>
</feature>
<evidence type="ECO:0000313" key="14">
    <source>
        <dbReference type="EMBL" id="CDZ97369.1"/>
    </source>
</evidence>
<keyword evidence="4 12" id="KW-0812">Transmembrane</keyword>
<feature type="transmembrane region" description="Helical" evidence="12">
    <location>
        <begin position="253"/>
        <end position="273"/>
    </location>
</feature>
<organism evidence="14">
    <name type="scientific">Phaffia rhodozyma</name>
    <name type="common">Yeast</name>
    <name type="synonym">Xanthophyllomyces dendrorhous</name>
    <dbReference type="NCBI Taxonomy" id="264483"/>
    <lineage>
        <taxon>Eukaryota</taxon>
        <taxon>Fungi</taxon>
        <taxon>Dikarya</taxon>
        <taxon>Basidiomycota</taxon>
        <taxon>Agaricomycotina</taxon>
        <taxon>Tremellomycetes</taxon>
        <taxon>Cystofilobasidiales</taxon>
        <taxon>Mrakiaceae</taxon>
        <taxon>Phaffia</taxon>
    </lineage>
</organism>
<dbReference type="GO" id="GO:0000293">
    <property type="term" value="F:ferric-chelate reductase activity"/>
    <property type="evidence" value="ECO:0007669"/>
    <property type="project" value="UniProtKB-ARBA"/>
</dbReference>
<dbReference type="SUPFAM" id="SSF52343">
    <property type="entry name" value="Ferredoxin reductase-like, C-terminal NADP-linked domain"/>
    <property type="match status" value="1"/>
</dbReference>
<dbReference type="GO" id="GO:0005886">
    <property type="term" value="C:plasma membrane"/>
    <property type="evidence" value="ECO:0007669"/>
    <property type="project" value="TreeGrafter"/>
</dbReference>
<keyword evidence="5" id="KW-0249">Electron transport</keyword>
<keyword evidence="10" id="KW-0325">Glycoprotein</keyword>
<dbReference type="PANTHER" id="PTHR32361">
    <property type="entry name" value="FERRIC/CUPRIC REDUCTASE TRANSMEMBRANE COMPONENT"/>
    <property type="match status" value="1"/>
</dbReference>
<dbReference type="Pfam" id="PF08022">
    <property type="entry name" value="FAD_binding_8"/>
    <property type="match status" value="1"/>
</dbReference>
<proteinExistence type="inferred from homology"/>
<feature type="transmembrane region" description="Helical" evidence="12">
    <location>
        <begin position="223"/>
        <end position="241"/>
    </location>
</feature>
<dbReference type="GO" id="GO:0006826">
    <property type="term" value="P:iron ion transport"/>
    <property type="evidence" value="ECO:0007669"/>
    <property type="project" value="TreeGrafter"/>
</dbReference>
<dbReference type="PANTHER" id="PTHR32361:SF9">
    <property type="entry name" value="FERRIC REDUCTASE TRANSMEMBRANE COMPONENT 3-RELATED"/>
    <property type="match status" value="1"/>
</dbReference>